<reference evidence="2 3" key="1">
    <citation type="submission" date="2021-06" db="EMBL/GenBank/DDBJ databases">
        <authorList>
            <person name="Jeong J.W."/>
        </authorList>
    </citation>
    <scope>NUCLEOTIDE SEQUENCE [LARGE SCALE GENOMIC DNA]</scope>
    <source>
        <strain evidence="2 3">MMS21-TAE1-1</strain>
    </source>
</reference>
<protein>
    <submittedName>
        <fullName evidence="2">Uncharacterized protein</fullName>
    </submittedName>
</protein>
<dbReference type="Proteomes" id="UP000824166">
    <property type="component" value="Unassembled WGS sequence"/>
</dbReference>
<keyword evidence="3" id="KW-1185">Reference proteome</keyword>
<sequence length="90" mass="10556">MARSHRLQDEMKDSTPDSRFDKPQSKRVTDWRRLVGLDVQIWRGHKIVDQGRVEAVTDDGNVLWLKQHGAIERRLVMKEARTGLRVRLIP</sequence>
<proteinExistence type="predicted"/>
<name>A0ABS6IDS9_9MICC</name>
<accession>A0ABS6IDS9</accession>
<feature type="region of interest" description="Disordered" evidence="1">
    <location>
        <begin position="1"/>
        <end position="25"/>
    </location>
</feature>
<organism evidence="2 3">
    <name type="scientific">Paenarthrobacter aromaticivorans</name>
    <dbReference type="NCBI Taxonomy" id="2849150"/>
    <lineage>
        <taxon>Bacteria</taxon>
        <taxon>Bacillati</taxon>
        <taxon>Actinomycetota</taxon>
        <taxon>Actinomycetes</taxon>
        <taxon>Micrococcales</taxon>
        <taxon>Micrococcaceae</taxon>
        <taxon>Paenarthrobacter</taxon>
    </lineage>
</organism>
<gene>
    <name evidence="2" type="ORF">KSW38_22305</name>
</gene>
<evidence type="ECO:0000313" key="2">
    <source>
        <dbReference type="EMBL" id="MBU8869031.1"/>
    </source>
</evidence>
<evidence type="ECO:0000313" key="3">
    <source>
        <dbReference type="Proteomes" id="UP000824166"/>
    </source>
</evidence>
<evidence type="ECO:0000256" key="1">
    <source>
        <dbReference type="SAM" id="MobiDB-lite"/>
    </source>
</evidence>
<dbReference type="EMBL" id="JAHOPC010000022">
    <property type="protein sequence ID" value="MBU8869031.1"/>
    <property type="molecule type" value="Genomic_DNA"/>
</dbReference>
<comment type="caution">
    <text evidence="2">The sequence shown here is derived from an EMBL/GenBank/DDBJ whole genome shotgun (WGS) entry which is preliminary data.</text>
</comment>